<feature type="transmembrane region" description="Helical" evidence="6">
    <location>
        <begin position="619"/>
        <end position="643"/>
    </location>
</feature>
<accession>A0ABW9AFF2</accession>
<dbReference type="Pfam" id="PF13091">
    <property type="entry name" value="PLDc_2"/>
    <property type="match status" value="1"/>
</dbReference>
<evidence type="ECO:0000256" key="4">
    <source>
        <dbReference type="ARBA" id="ARBA00023098"/>
    </source>
</evidence>
<feature type="transmembrane region" description="Helical" evidence="6">
    <location>
        <begin position="664"/>
        <end position="687"/>
    </location>
</feature>
<evidence type="ECO:0000256" key="2">
    <source>
        <dbReference type="ARBA" id="ARBA00022737"/>
    </source>
</evidence>
<protein>
    <submittedName>
        <fullName evidence="8">VTT domain-containing protein</fullName>
    </submittedName>
</protein>
<feature type="domain" description="PLD phosphodiesterase" evidence="7">
    <location>
        <begin position="136"/>
        <end position="163"/>
    </location>
</feature>
<feature type="region of interest" description="Disordered" evidence="5">
    <location>
        <begin position="355"/>
        <end position="377"/>
    </location>
</feature>
<dbReference type="PANTHER" id="PTHR18896">
    <property type="entry name" value="PHOSPHOLIPASE D"/>
    <property type="match status" value="1"/>
</dbReference>
<keyword evidence="6" id="KW-0472">Membrane</keyword>
<evidence type="ECO:0000256" key="3">
    <source>
        <dbReference type="ARBA" id="ARBA00022801"/>
    </source>
</evidence>
<comment type="caution">
    <text evidence="8">The sequence shown here is derived from an EMBL/GenBank/DDBJ whole genome shotgun (WGS) entry which is preliminary data.</text>
</comment>
<keyword evidence="9" id="KW-1185">Reference proteome</keyword>
<dbReference type="PANTHER" id="PTHR18896:SF76">
    <property type="entry name" value="PHOSPHOLIPASE"/>
    <property type="match status" value="1"/>
</dbReference>
<feature type="transmembrane region" description="Helical" evidence="6">
    <location>
        <begin position="699"/>
        <end position="721"/>
    </location>
</feature>
<dbReference type="InterPro" id="IPR025202">
    <property type="entry name" value="PLD-like_dom"/>
</dbReference>
<dbReference type="Gene3D" id="3.30.870.10">
    <property type="entry name" value="Endonuclease Chain A"/>
    <property type="match status" value="2"/>
</dbReference>
<dbReference type="Pfam" id="PF00614">
    <property type="entry name" value="PLDc"/>
    <property type="match status" value="1"/>
</dbReference>
<evidence type="ECO:0000313" key="8">
    <source>
        <dbReference type="EMBL" id="MFL9927196.1"/>
    </source>
</evidence>
<feature type="transmembrane region" description="Helical" evidence="6">
    <location>
        <begin position="733"/>
        <end position="754"/>
    </location>
</feature>
<organism evidence="8 9">
    <name type="scientific">Herbaspirillum lusitanum</name>
    <dbReference type="NCBI Taxonomy" id="213312"/>
    <lineage>
        <taxon>Bacteria</taxon>
        <taxon>Pseudomonadati</taxon>
        <taxon>Pseudomonadota</taxon>
        <taxon>Betaproteobacteria</taxon>
        <taxon>Burkholderiales</taxon>
        <taxon>Oxalobacteraceae</taxon>
        <taxon>Herbaspirillum</taxon>
    </lineage>
</organism>
<dbReference type="Proteomes" id="UP001629246">
    <property type="component" value="Unassembled WGS sequence"/>
</dbReference>
<evidence type="ECO:0000256" key="6">
    <source>
        <dbReference type="SAM" id="Phobius"/>
    </source>
</evidence>
<comment type="catalytic activity">
    <reaction evidence="1">
        <text>a 1,2-diacyl-sn-glycero-3-phosphocholine + H2O = a 1,2-diacyl-sn-glycero-3-phosphate + choline + H(+)</text>
        <dbReference type="Rhea" id="RHEA:14445"/>
        <dbReference type="ChEBI" id="CHEBI:15354"/>
        <dbReference type="ChEBI" id="CHEBI:15377"/>
        <dbReference type="ChEBI" id="CHEBI:15378"/>
        <dbReference type="ChEBI" id="CHEBI:57643"/>
        <dbReference type="ChEBI" id="CHEBI:58608"/>
        <dbReference type="EC" id="3.1.4.4"/>
    </reaction>
</comment>
<keyword evidence="6" id="KW-0812">Transmembrane</keyword>
<reference evidence="8 9" key="1">
    <citation type="journal article" date="2024" name="Chem. Sci.">
        <title>Discovery of megapolipeptins by genome mining of a Burkholderiales bacteria collection.</title>
        <authorList>
            <person name="Paulo B.S."/>
            <person name="Recchia M.J.J."/>
            <person name="Lee S."/>
            <person name="Fergusson C.H."/>
            <person name="Romanowski S.B."/>
            <person name="Hernandez A."/>
            <person name="Krull N."/>
            <person name="Liu D.Y."/>
            <person name="Cavanagh H."/>
            <person name="Bos A."/>
            <person name="Gray C.A."/>
            <person name="Murphy B.T."/>
            <person name="Linington R.G."/>
            <person name="Eustaquio A.S."/>
        </authorList>
    </citation>
    <scope>NUCLEOTIDE SEQUENCE [LARGE SCALE GENOMIC DNA]</scope>
    <source>
        <strain evidence="8 9">RL21-008-BIB-A</strain>
    </source>
</reference>
<dbReference type="SMART" id="SM00155">
    <property type="entry name" value="PLDc"/>
    <property type="match status" value="2"/>
</dbReference>
<sequence>MQTESSPRLPLSRAGSNCWRVEHADRFKLLVDADAYFSAVRAAMREARESVYILGWDIDSRTQLVPGGADDGLPGQLGEFLFALVEARPQLTVHVLNWDFAMLYALEREWMPAYKLGLGWRKQNRLIFRADGQHPVGASHHQKIVVVDDRIAFVGGLDLTRCRWDTSDHACDNPLRIDPDGKPYAPFHDVHAMVDGDAARALGELARTRWQRAAQSSQSNVAQDVSTQNLPATDTAAIVLATAGQQPDIWPDGFAPDLTDFHIGIARTEPAFDGSAGVFEIRQLYLDAISRARRFLFFENQYFTSNVLCDALGTRLAEPDAPEVMMISPHTQSGWLEQATMGALRARIHQRLKAADTVNTREQSGAGSSLSDTNGSADASTRRYRMYCPHLPGLENGCLNVHSKVFAMDDELFCVGSANMSNRSMAFDTECNLIIEIQGDEAKQAEIRHAITGMRNLLLAEHLDVTVEQLAQSLQQTGSLHASAAALHKDGRTLRELDPQVIPELDALTQDNAVFDPERPVDADQVVAQYIPHHARKPVPRRMIGLGLFAVALVLLTLAWRFTPLKDWVNLSSLITLARSLDKLPFTPVIVIAAFVVAGTLMVPVTLLIAVAGVVFGPLAGACYAIVGVTLSALLGFLIGQWMGHDALTQMLGKRINKLSKRMAQRGIAATAVVRLLPIAPFTIVNVVAGASHLSLRDYLIGTLIGMVPGILLTVIFSHNLAEAIRHPSMETVAVLAGVTLLLMLAAFGLQRLFKPRNAAEA</sequence>
<dbReference type="PROSITE" id="PS50035">
    <property type="entry name" value="PLD"/>
    <property type="match status" value="2"/>
</dbReference>
<feature type="domain" description="PLD phosphodiesterase" evidence="7">
    <location>
        <begin position="402"/>
        <end position="424"/>
    </location>
</feature>
<keyword evidence="2" id="KW-0677">Repeat</keyword>
<dbReference type="CDD" id="cd09143">
    <property type="entry name" value="PLDc_vPLD1_2_like_bac_2"/>
    <property type="match status" value="1"/>
</dbReference>
<evidence type="ECO:0000259" key="7">
    <source>
        <dbReference type="PROSITE" id="PS50035"/>
    </source>
</evidence>
<keyword evidence="3" id="KW-0378">Hydrolase</keyword>
<feature type="transmembrane region" description="Helical" evidence="6">
    <location>
        <begin position="584"/>
        <end position="613"/>
    </location>
</feature>
<gene>
    <name evidence="8" type="ORF">PQR62_23190</name>
</gene>
<feature type="compositionally biased region" description="Polar residues" evidence="5">
    <location>
        <begin position="357"/>
        <end position="377"/>
    </location>
</feature>
<keyword evidence="6" id="KW-1133">Transmembrane helix</keyword>
<evidence type="ECO:0000313" key="9">
    <source>
        <dbReference type="Proteomes" id="UP001629246"/>
    </source>
</evidence>
<dbReference type="InterPro" id="IPR032816">
    <property type="entry name" value="VTT_dom"/>
</dbReference>
<evidence type="ECO:0000256" key="5">
    <source>
        <dbReference type="SAM" id="MobiDB-lite"/>
    </source>
</evidence>
<dbReference type="SUPFAM" id="SSF56024">
    <property type="entry name" value="Phospholipase D/nuclease"/>
    <property type="match status" value="2"/>
</dbReference>
<dbReference type="EMBL" id="JAQQFM010000013">
    <property type="protein sequence ID" value="MFL9927196.1"/>
    <property type="molecule type" value="Genomic_DNA"/>
</dbReference>
<feature type="transmembrane region" description="Helical" evidence="6">
    <location>
        <begin position="543"/>
        <end position="563"/>
    </location>
</feature>
<dbReference type="InterPro" id="IPR015679">
    <property type="entry name" value="PLipase_D_fam"/>
</dbReference>
<dbReference type="InterPro" id="IPR001736">
    <property type="entry name" value="PLipase_D/transphosphatidylase"/>
</dbReference>
<dbReference type="CDD" id="cd09140">
    <property type="entry name" value="PLDc_vPLD1_2_like_bac_1"/>
    <property type="match status" value="1"/>
</dbReference>
<keyword evidence="4" id="KW-0443">Lipid metabolism</keyword>
<dbReference type="RefSeq" id="WP_408160438.1">
    <property type="nucleotide sequence ID" value="NZ_JAQQFM010000013.1"/>
</dbReference>
<name>A0ABW9AFF2_9BURK</name>
<evidence type="ECO:0000256" key="1">
    <source>
        <dbReference type="ARBA" id="ARBA00000798"/>
    </source>
</evidence>
<dbReference type="Pfam" id="PF09335">
    <property type="entry name" value="VTT_dom"/>
    <property type="match status" value="1"/>
</dbReference>
<proteinExistence type="predicted"/>